<organism evidence="1 2">
    <name type="scientific">Polyangium fumosum</name>
    <dbReference type="NCBI Taxonomy" id="889272"/>
    <lineage>
        <taxon>Bacteria</taxon>
        <taxon>Pseudomonadati</taxon>
        <taxon>Myxococcota</taxon>
        <taxon>Polyangia</taxon>
        <taxon>Polyangiales</taxon>
        <taxon>Polyangiaceae</taxon>
        <taxon>Polyangium</taxon>
    </lineage>
</organism>
<dbReference type="RefSeq" id="WP_136931415.1">
    <property type="nucleotide sequence ID" value="NZ_SSMQ01000026.1"/>
</dbReference>
<dbReference type="Proteomes" id="UP000309215">
    <property type="component" value="Unassembled WGS sequence"/>
</dbReference>
<proteinExistence type="predicted"/>
<dbReference type="OrthoDB" id="5499013at2"/>
<evidence type="ECO:0008006" key="3">
    <source>
        <dbReference type="Google" id="ProtNLM"/>
    </source>
</evidence>
<protein>
    <recommendedName>
        <fullName evidence="3">GAF domain-containing protein</fullName>
    </recommendedName>
</protein>
<evidence type="ECO:0000313" key="1">
    <source>
        <dbReference type="EMBL" id="TKD03940.1"/>
    </source>
</evidence>
<comment type="caution">
    <text evidence="1">The sequence shown here is derived from an EMBL/GenBank/DDBJ whole genome shotgun (WGS) entry which is preliminary data.</text>
</comment>
<evidence type="ECO:0000313" key="2">
    <source>
        <dbReference type="Proteomes" id="UP000309215"/>
    </source>
</evidence>
<accession>A0A4U1J8K4</accession>
<dbReference type="EMBL" id="SSMQ01000026">
    <property type="protein sequence ID" value="TKD03940.1"/>
    <property type="molecule type" value="Genomic_DNA"/>
</dbReference>
<gene>
    <name evidence="1" type="ORF">E8A74_24100</name>
</gene>
<dbReference type="AlphaFoldDB" id="A0A4U1J8K4"/>
<keyword evidence="2" id="KW-1185">Reference proteome</keyword>
<sequence>MTLPAPAADVARASLLGFSSRLRDLLATLESAALVGQSEVRMRGLGEHLRFACLALPCAEALVALEVETLGRLSVPVVADAQGYRRATLEFLPSGTPFAYLLGGGGAHAAELGPDDPMIAALRPALATKPTAGIFVPIRIGESTIGGAALLAADTPLGDHHLEMAERLAEVLALTVESFRTEQMIFSLFARALPDLLGADAPTSLRESLAQYIHALRLGPTYKERLKLSLAVGKLCDRGPAEAMLCAEVLGRIDAYAASMGGVASYDGTP</sequence>
<dbReference type="SUPFAM" id="SSF55781">
    <property type="entry name" value="GAF domain-like"/>
    <property type="match status" value="1"/>
</dbReference>
<reference evidence="1 2" key="1">
    <citation type="submission" date="2019-04" db="EMBL/GenBank/DDBJ databases">
        <authorList>
            <person name="Li Y."/>
            <person name="Wang J."/>
        </authorList>
    </citation>
    <scope>NUCLEOTIDE SEQUENCE [LARGE SCALE GENOMIC DNA]</scope>
    <source>
        <strain evidence="1 2">DSM 14668</strain>
    </source>
</reference>
<name>A0A4U1J8K4_9BACT</name>